<evidence type="ECO:0000313" key="1">
    <source>
        <dbReference type="EMBL" id="KAK1637462.1"/>
    </source>
</evidence>
<organism evidence="1 2">
    <name type="scientific">Colletotrichum phormii</name>
    <dbReference type="NCBI Taxonomy" id="359342"/>
    <lineage>
        <taxon>Eukaryota</taxon>
        <taxon>Fungi</taxon>
        <taxon>Dikarya</taxon>
        <taxon>Ascomycota</taxon>
        <taxon>Pezizomycotina</taxon>
        <taxon>Sordariomycetes</taxon>
        <taxon>Hypocreomycetidae</taxon>
        <taxon>Glomerellales</taxon>
        <taxon>Glomerellaceae</taxon>
        <taxon>Colletotrichum</taxon>
        <taxon>Colletotrichum acutatum species complex</taxon>
    </lineage>
</organism>
<dbReference type="EMBL" id="JAHMHQ010000008">
    <property type="protein sequence ID" value="KAK1637462.1"/>
    <property type="molecule type" value="Genomic_DNA"/>
</dbReference>
<keyword evidence="2" id="KW-1185">Reference proteome</keyword>
<evidence type="ECO:0000313" key="2">
    <source>
        <dbReference type="Proteomes" id="UP001243989"/>
    </source>
</evidence>
<sequence length="127" mass="13535">MERKEIPVIPVTFRRSGVQVSVYKLRWTRYLRASCCLVPYTSSNSGGGRMCAALCAVWCAVCLSVSVPRFRFCWGQTGERKRGSSVACGLRGFAGHGARGERAGPGTGGTKCVAGEGRQWGTGGVKA</sequence>
<name>A0AAJ0EEU9_9PEZI</name>
<proteinExistence type="predicted"/>
<reference evidence="1" key="1">
    <citation type="submission" date="2021-06" db="EMBL/GenBank/DDBJ databases">
        <title>Comparative genomics, transcriptomics and evolutionary studies reveal genomic signatures of adaptation to plant cell wall in hemibiotrophic fungi.</title>
        <authorList>
            <consortium name="DOE Joint Genome Institute"/>
            <person name="Baroncelli R."/>
            <person name="Diaz J.F."/>
            <person name="Benocci T."/>
            <person name="Peng M."/>
            <person name="Battaglia E."/>
            <person name="Haridas S."/>
            <person name="Andreopoulos W."/>
            <person name="Labutti K."/>
            <person name="Pangilinan J."/>
            <person name="Floch G.L."/>
            <person name="Makela M.R."/>
            <person name="Henrissat B."/>
            <person name="Grigoriev I.V."/>
            <person name="Crouch J.A."/>
            <person name="De Vries R.P."/>
            <person name="Sukno S.A."/>
            <person name="Thon M.R."/>
        </authorList>
    </citation>
    <scope>NUCLEOTIDE SEQUENCE</scope>
    <source>
        <strain evidence="1">CBS 102054</strain>
    </source>
</reference>
<gene>
    <name evidence="1" type="ORF">BDP81DRAFT_209907</name>
</gene>
<accession>A0AAJ0EEU9</accession>
<protein>
    <submittedName>
        <fullName evidence="1">Uncharacterized protein</fullName>
    </submittedName>
</protein>
<dbReference type="RefSeq" id="XP_060446069.1">
    <property type="nucleotide sequence ID" value="XM_060582650.1"/>
</dbReference>
<dbReference type="AlphaFoldDB" id="A0AAJ0EEU9"/>
<dbReference type="GeneID" id="85467512"/>
<comment type="caution">
    <text evidence="1">The sequence shown here is derived from an EMBL/GenBank/DDBJ whole genome shotgun (WGS) entry which is preliminary data.</text>
</comment>
<dbReference type="Proteomes" id="UP001243989">
    <property type="component" value="Unassembled WGS sequence"/>
</dbReference>